<evidence type="ECO:0000313" key="1">
    <source>
        <dbReference type="EMBL" id="MEO3712430.1"/>
    </source>
</evidence>
<proteinExistence type="predicted"/>
<dbReference type="RefSeq" id="WP_347607795.1">
    <property type="nucleotide sequence ID" value="NZ_JBDPZC010000002.1"/>
</dbReference>
<organism evidence="1 2">
    <name type="scientific">Roseateles flavus</name>
    <dbReference type="NCBI Taxonomy" id="3149041"/>
    <lineage>
        <taxon>Bacteria</taxon>
        <taxon>Pseudomonadati</taxon>
        <taxon>Pseudomonadota</taxon>
        <taxon>Betaproteobacteria</taxon>
        <taxon>Burkholderiales</taxon>
        <taxon>Sphaerotilaceae</taxon>
        <taxon>Roseateles</taxon>
    </lineage>
</organism>
<protein>
    <submittedName>
        <fullName evidence="1">Uncharacterized protein</fullName>
    </submittedName>
</protein>
<name>A0ABV0GBK0_9BURK</name>
<accession>A0ABV0GBK0</accession>
<reference evidence="1 2" key="1">
    <citation type="submission" date="2024-05" db="EMBL/GenBank/DDBJ databases">
        <title>Roseateles sp. 2.12 16S ribosomal RNA gene Genome sequencing and assembly.</title>
        <authorList>
            <person name="Woo H."/>
        </authorList>
    </citation>
    <scope>NUCLEOTIDE SEQUENCE [LARGE SCALE GENOMIC DNA]</scope>
    <source>
        <strain evidence="1 2">2.12</strain>
    </source>
</reference>
<dbReference type="Proteomes" id="UP001462640">
    <property type="component" value="Unassembled WGS sequence"/>
</dbReference>
<keyword evidence="2" id="KW-1185">Reference proteome</keyword>
<comment type="caution">
    <text evidence="1">The sequence shown here is derived from an EMBL/GenBank/DDBJ whole genome shotgun (WGS) entry which is preliminary data.</text>
</comment>
<sequence length="119" mass="13276">MEFAIKNTAEGALFEFGYVPFLKVGASYLLFLSRYADVPVEAIPTFAARCESALPSAAIVGHWRGAMEIAGDTSQPAQQDRWLVRPPRLLVFPPATRSTLVNGQKHLYLSDLLKRMRRP</sequence>
<dbReference type="EMBL" id="JBDPZC010000002">
    <property type="protein sequence ID" value="MEO3712430.1"/>
    <property type="molecule type" value="Genomic_DNA"/>
</dbReference>
<gene>
    <name evidence="1" type="ORF">ABDJ40_06580</name>
</gene>
<evidence type="ECO:0000313" key="2">
    <source>
        <dbReference type="Proteomes" id="UP001462640"/>
    </source>
</evidence>